<gene>
    <name evidence="1" type="ORF">PMEA_00024910</name>
</gene>
<comment type="caution">
    <text evidence="1">The sequence shown here is derived from an EMBL/GenBank/DDBJ whole genome shotgun (WGS) entry which is preliminary data.</text>
</comment>
<dbReference type="InterPro" id="IPR011011">
    <property type="entry name" value="Znf_FYVE_PHD"/>
</dbReference>
<proteinExistence type="predicted"/>
<reference evidence="1 2" key="1">
    <citation type="submission" date="2022-05" db="EMBL/GenBank/DDBJ databases">
        <authorList>
            <consortium name="Genoscope - CEA"/>
            <person name="William W."/>
        </authorList>
    </citation>
    <scope>NUCLEOTIDE SEQUENCE [LARGE SCALE GENOMIC DNA]</scope>
</reference>
<feature type="non-terminal residue" evidence="1">
    <location>
        <position position="1"/>
    </location>
</feature>
<dbReference type="Proteomes" id="UP001159428">
    <property type="component" value="Unassembled WGS sequence"/>
</dbReference>
<accession>A0AAU9XM89</accession>
<evidence type="ECO:0000313" key="1">
    <source>
        <dbReference type="EMBL" id="CAH3150761.1"/>
    </source>
</evidence>
<dbReference type="EMBL" id="CALNXJ010000048">
    <property type="protein sequence ID" value="CAH3150761.1"/>
    <property type="molecule type" value="Genomic_DNA"/>
</dbReference>
<protein>
    <submittedName>
        <fullName evidence="1">Uncharacterized protein</fullName>
    </submittedName>
</protein>
<dbReference type="AlphaFoldDB" id="A0AAU9XM89"/>
<dbReference type="SUPFAM" id="SSF57903">
    <property type="entry name" value="FYVE/PHD zinc finger"/>
    <property type="match status" value="1"/>
</dbReference>
<name>A0AAU9XM89_9CNID</name>
<keyword evidence="2" id="KW-1185">Reference proteome</keyword>
<sequence length="139" mass="15897">ELLQETFAAGFLKKAIQQHCELSGAVWFNTKQSPPCCFQPDREEGPFHLIWLPLTGQGNTFNHIRPLLPWKCGALDAFLCVFWRGFNTQHSSRNEMVQCLTCFACYHWVCLGISFEEAKDSTIVDCGCTLPHPYRSHDM</sequence>
<organism evidence="1 2">
    <name type="scientific">Pocillopora meandrina</name>
    <dbReference type="NCBI Taxonomy" id="46732"/>
    <lineage>
        <taxon>Eukaryota</taxon>
        <taxon>Metazoa</taxon>
        <taxon>Cnidaria</taxon>
        <taxon>Anthozoa</taxon>
        <taxon>Hexacorallia</taxon>
        <taxon>Scleractinia</taxon>
        <taxon>Astrocoeniina</taxon>
        <taxon>Pocilloporidae</taxon>
        <taxon>Pocillopora</taxon>
    </lineage>
</organism>
<evidence type="ECO:0000313" key="2">
    <source>
        <dbReference type="Proteomes" id="UP001159428"/>
    </source>
</evidence>